<evidence type="ECO:0000313" key="2">
    <source>
        <dbReference type="EMBL" id="MFL9842487.1"/>
    </source>
</evidence>
<proteinExistence type="predicted"/>
<accession>A0ABW8YRD5</accession>
<gene>
    <name evidence="2" type="ORF">ABS767_16070</name>
</gene>
<evidence type="ECO:0000256" key="1">
    <source>
        <dbReference type="SAM" id="Phobius"/>
    </source>
</evidence>
<name>A0ABW8YRD5_9SPHN</name>
<organism evidence="2 3">
    <name type="scientific">Sphingomonas plantiphila</name>
    <dbReference type="NCBI Taxonomy" id="3163295"/>
    <lineage>
        <taxon>Bacteria</taxon>
        <taxon>Pseudomonadati</taxon>
        <taxon>Pseudomonadota</taxon>
        <taxon>Alphaproteobacteria</taxon>
        <taxon>Sphingomonadales</taxon>
        <taxon>Sphingomonadaceae</taxon>
        <taxon>Sphingomonas</taxon>
    </lineage>
</organism>
<feature type="transmembrane region" description="Helical" evidence="1">
    <location>
        <begin position="6"/>
        <end position="27"/>
    </location>
</feature>
<dbReference type="Proteomes" id="UP001629244">
    <property type="component" value="Unassembled WGS sequence"/>
</dbReference>
<evidence type="ECO:0000313" key="3">
    <source>
        <dbReference type="Proteomes" id="UP001629244"/>
    </source>
</evidence>
<feature type="transmembrane region" description="Helical" evidence="1">
    <location>
        <begin position="62"/>
        <end position="80"/>
    </location>
</feature>
<sequence length="85" mass="9082">MRFVAAIVGILISIPPLIFFGVGAQTFIRRSEKIVAMVVTAESLALLIVSAMLLFTGSVQRVQGGLLALTLATIFFVVVFSRAGR</sequence>
<feature type="transmembrane region" description="Helical" evidence="1">
    <location>
        <begin position="34"/>
        <end position="56"/>
    </location>
</feature>
<keyword evidence="1" id="KW-1133">Transmembrane helix</keyword>
<protein>
    <submittedName>
        <fullName evidence="2">Uncharacterized protein</fullName>
    </submittedName>
</protein>
<reference evidence="2 3" key="1">
    <citation type="submission" date="2024-06" db="EMBL/GenBank/DDBJ databases">
        <authorList>
            <person name="Kaempfer P."/>
            <person name="Viver T."/>
        </authorList>
    </citation>
    <scope>NUCLEOTIDE SEQUENCE [LARGE SCALE GENOMIC DNA]</scope>
    <source>
        <strain evidence="2 3">ST-64</strain>
    </source>
</reference>
<keyword evidence="1" id="KW-0812">Transmembrane</keyword>
<dbReference type="EMBL" id="JBELQC010000003">
    <property type="protein sequence ID" value="MFL9842487.1"/>
    <property type="molecule type" value="Genomic_DNA"/>
</dbReference>
<keyword evidence="3" id="KW-1185">Reference proteome</keyword>
<keyword evidence="1" id="KW-0472">Membrane</keyword>
<comment type="caution">
    <text evidence="2">The sequence shown here is derived from an EMBL/GenBank/DDBJ whole genome shotgun (WGS) entry which is preliminary data.</text>
</comment>
<dbReference type="RefSeq" id="WP_408080197.1">
    <property type="nucleotide sequence ID" value="NZ_JBELQC010000003.1"/>
</dbReference>